<dbReference type="EMBL" id="GL984362">
    <property type="protein sequence ID" value="EGR27373.1"/>
    <property type="molecule type" value="Genomic_DNA"/>
</dbReference>
<feature type="transmembrane region" description="Helical" evidence="1">
    <location>
        <begin position="88"/>
        <end position="108"/>
    </location>
</feature>
<reference evidence="2 3" key="1">
    <citation type="submission" date="2011-07" db="EMBL/GenBank/DDBJ databases">
        <authorList>
            <person name="Coyne R."/>
            <person name="Brami D."/>
            <person name="Johnson J."/>
            <person name="Hostetler J."/>
            <person name="Hannick L."/>
            <person name="Clark T."/>
            <person name="Cassidy-Hanley D."/>
            <person name="Inman J."/>
        </authorList>
    </citation>
    <scope>NUCLEOTIDE SEQUENCE [LARGE SCALE GENOMIC DNA]</scope>
    <source>
        <strain evidence="2 3">G5</strain>
    </source>
</reference>
<proteinExistence type="predicted"/>
<protein>
    <recommendedName>
        <fullName evidence="4">Transmembrane protein</fullName>
    </recommendedName>
</protein>
<keyword evidence="3" id="KW-1185">Reference proteome</keyword>
<dbReference type="RefSeq" id="XP_004024257.1">
    <property type="nucleotide sequence ID" value="XM_004024208.1"/>
</dbReference>
<accession>G0R580</accession>
<dbReference type="AlphaFoldDB" id="G0R580"/>
<sequence>MNSYRSSGLLNSKMHSDNLISSSFWLFIIKSSFRELFSEKLFVFKISSNQINFKSSSYTQIYKIFYGEIKISPSVNFRYFFSLKKPFLIIRDSFILFSFSNLFFTNYIYLSNDIIFLNFFVSLSTFSFIQIFKIGKLPSMTIIFFSISKQFFYQFITFTLILQSSIIFTNPSYYQSSLQTISLLISVYLLKQNTPIFIIQT</sequence>
<dbReference type="GeneID" id="14903437"/>
<dbReference type="InParanoid" id="G0R580"/>
<name>G0R580_ICHMU</name>
<dbReference type="Proteomes" id="UP000008983">
    <property type="component" value="Unassembled WGS sequence"/>
</dbReference>
<gene>
    <name evidence="2" type="ORF">IMG5_196830</name>
</gene>
<keyword evidence="1" id="KW-1133">Transmembrane helix</keyword>
<evidence type="ECO:0008006" key="4">
    <source>
        <dbReference type="Google" id="ProtNLM"/>
    </source>
</evidence>
<keyword evidence="1" id="KW-0472">Membrane</keyword>
<evidence type="ECO:0000313" key="3">
    <source>
        <dbReference type="Proteomes" id="UP000008983"/>
    </source>
</evidence>
<feature type="transmembrane region" description="Helical" evidence="1">
    <location>
        <begin position="151"/>
        <end position="168"/>
    </location>
</feature>
<feature type="transmembrane region" description="Helical" evidence="1">
    <location>
        <begin position="114"/>
        <end position="131"/>
    </location>
</feature>
<evidence type="ECO:0000256" key="1">
    <source>
        <dbReference type="SAM" id="Phobius"/>
    </source>
</evidence>
<evidence type="ECO:0000313" key="2">
    <source>
        <dbReference type="EMBL" id="EGR27373.1"/>
    </source>
</evidence>
<organism evidence="2 3">
    <name type="scientific">Ichthyophthirius multifiliis</name>
    <name type="common">White spot disease agent</name>
    <name type="synonym">Ich</name>
    <dbReference type="NCBI Taxonomy" id="5932"/>
    <lineage>
        <taxon>Eukaryota</taxon>
        <taxon>Sar</taxon>
        <taxon>Alveolata</taxon>
        <taxon>Ciliophora</taxon>
        <taxon>Intramacronucleata</taxon>
        <taxon>Oligohymenophorea</taxon>
        <taxon>Hymenostomatida</taxon>
        <taxon>Ophryoglenina</taxon>
        <taxon>Ichthyophthirius</taxon>
    </lineage>
</organism>
<keyword evidence="1" id="KW-0812">Transmembrane</keyword>